<keyword evidence="3" id="KW-1185">Reference proteome</keyword>
<keyword evidence="1" id="KW-1133">Transmembrane helix</keyword>
<evidence type="ECO:0000313" key="3">
    <source>
        <dbReference type="Proteomes" id="UP000192761"/>
    </source>
</evidence>
<evidence type="ECO:0000313" key="2">
    <source>
        <dbReference type="EMBL" id="SMC28783.1"/>
    </source>
</evidence>
<organism evidence="2 3">
    <name type="scientific">Andreprevotia lacus DSM 23236</name>
    <dbReference type="NCBI Taxonomy" id="1121001"/>
    <lineage>
        <taxon>Bacteria</taxon>
        <taxon>Pseudomonadati</taxon>
        <taxon>Pseudomonadota</taxon>
        <taxon>Betaproteobacteria</taxon>
        <taxon>Neisseriales</taxon>
        <taxon>Chitinibacteraceae</taxon>
        <taxon>Andreprevotia</taxon>
    </lineage>
</organism>
<feature type="transmembrane region" description="Helical" evidence="1">
    <location>
        <begin position="63"/>
        <end position="86"/>
    </location>
</feature>
<evidence type="ECO:0000256" key="1">
    <source>
        <dbReference type="SAM" id="Phobius"/>
    </source>
</evidence>
<protein>
    <recommendedName>
        <fullName evidence="4">Zinc-ribbon domain-containing protein</fullName>
    </recommendedName>
</protein>
<dbReference type="AlphaFoldDB" id="A0A1W1XXX7"/>
<keyword evidence="1" id="KW-0472">Membrane</keyword>
<evidence type="ECO:0008006" key="4">
    <source>
        <dbReference type="Google" id="ProtNLM"/>
    </source>
</evidence>
<proteinExistence type="predicted"/>
<accession>A0A1W1XXX7</accession>
<dbReference type="EMBL" id="FWXD01000025">
    <property type="protein sequence ID" value="SMC28783.1"/>
    <property type="molecule type" value="Genomic_DNA"/>
</dbReference>
<name>A0A1W1XXX7_9NEIS</name>
<sequence length="257" mass="28139">MTCPRCKAAVDDKARFCGACGAAMPQPPVSIPNAVSARIGPPDDEDEPPPRRWVVPAWLRSPAVLAGFGGGTVLLIALVLLARWLLPDSASVARFQPLLADAIRQQPAAFAEATLCDRSVDYQPRLELDAYDTRRRALEQLVLFGAYEKPQLKTVGDGWNTRTHLIFVATPDGEAALRHGAICAAEGYVVRDVLLTGPRQKSGKLTLMQVQAVLEWQSPKPWARDPGMSKAFPNIQPSRSVLFTMVREHGHWRVASD</sequence>
<gene>
    <name evidence="2" type="ORF">SAMN02745857_03405</name>
</gene>
<keyword evidence="1" id="KW-0812">Transmembrane</keyword>
<reference evidence="2 3" key="1">
    <citation type="submission" date="2017-04" db="EMBL/GenBank/DDBJ databases">
        <authorList>
            <person name="Afonso C.L."/>
            <person name="Miller P.J."/>
            <person name="Scott M.A."/>
            <person name="Spackman E."/>
            <person name="Goraichik I."/>
            <person name="Dimitrov K.M."/>
            <person name="Suarez D.L."/>
            <person name="Swayne D.E."/>
        </authorList>
    </citation>
    <scope>NUCLEOTIDE SEQUENCE [LARGE SCALE GENOMIC DNA]</scope>
    <source>
        <strain evidence="2 3">DSM 23236</strain>
    </source>
</reference>
<dbReference type="STRING" id="1121001.SAMN02745857_03405"/>
<dbReference type="Proteomes" id="UP000192761">
    <property type="component" value="Unassembled WGS sequence"/>
</dbReference>